<accession>A0A927C8A2</accession>
<reference evidence="2" key="1">
    <citation type="submission" date="2020-09" db="EMBL/GenBank/DDBJ databases">
        <title>A novel bacterium of genus Paenibacillus, isolated from South China Sea.</title>
        <authorList>
            <person name="Huang H."/>
            <person name="Mo K."/>
            <person name="Hu Y."/>
        </authorList>
    </citation>
    <scope>NUCLEOTIDE SEQUENCE</scope>
    <source>
        <strain evidence="2">IB182363</strain>
    </source>
</reference>
<gene>
    <name evidence="2" type="ORF">IDH45_13540</name>
</gene>
<keyword evidence="3" id="KW-1185">Reference proteome</keyword>
<evidence type="ECO:0000313" key="2">
    <source>
        <dbReference type="EMBL" id="MBD2863010.1"/>
    </source>
</evidence>
<dbReference type="PROSITE" id="PS51257">
    <property type="entry name" value="PROKAR_LIPOPROTEIN"/>
    <property type="match status" value="1"/>
</dbReference>
<proteinExistence type="predicted"/>
<evidence type="ECO:0008006" key="4">
    <source>
        <dbReference type="Google" id="ProtNLM"/>
    </source>
</evidence>
<dbReference type="AlphaFoldDB" id="A0A927C8A2"/>
<protein>
    <recommendedName>
        <fullName evidence="4">Lipoprotein</fullName>
    </recommendedName>
</protein>
<dbReference type="Proteomes" id="UP000639396">
    <property type="component" value="Unassembled WGS sequence"/>
</dbReference>
<evidence type="ECO:0000313" key="3">
    <source>
        <dbReference type="Proteomes" id="UP000639396"/>
    </source>
</evidence>
<feature type="chain" id="PRO_5037941725" description="Lipoprotein" evidence="1">
    <location>
        <begin position="23"/>
        <end position="167"/>
    </location>
</feature>
<sequence>MKKRTIGVLIAAASLFVTTACGGGGKPSSTGEHDGHDHSTVVSGDIQEKTASLQQLPSFLDKQREEIRIAYRVAAQAADVLRSMPCYCGCGESVGHKSNEDCFIQEINSDGSVVWDDHGTRCGVCMQIAVTSYQLKEQGKSVKEIRQIIDETYQKGYAKPTPTPMPS</sequence>
<keyword evidence="1" id="KW-0732">Signal</keyword>
<organism evidence="2 3">
    <name type="scientific">Paenibacillus oceani</name>
    <dbReference type="NCBI Taxonomy" id="2772510"/>
    <lineage>
        <taxon>Bacteria</taxon>
        <taxon>Bacillati</taxon>
        <taxon>Bacillota</taxon>
        <taxon>Bacilli</taxon>
        <taxon>Bacillales</taxon>
        <taxon>Paenibacillaceae</taxon>
        <taxon>Paenibacillus</taxon>
    </lineage>
</organism>
<dbReference type="InterPro" id="IPR025673">
    <property type="entry name" value="PCYCGC"/>
</dbReference>
<evidence type="ECO:0000256" key="1">
    <source>
        <dbReference type="SAM" id="SignalP"/>
    </source>
</evidence>
<dbReference type="Pfam" id="PF13798">
    <property type="entry name" value="PCYCGC"/>
    <property type="match status" value="1"/>
</dbReference>
<feature type="signal peptide" evidence="1">
    <location>
        <begin position="1"/>
        <end position="22"/>
    </location>
</feature>
<dbReference type="EMBL" id="JACXJA010000016">
    <property type="protein sequence ID" value="MBD2863010.1"/>
    <property type="molecule type" value="Genomic_DNA"/>
</dbReference>
<dbReference type="RefSeq" id="WP_190928426.1">
    <property type="nucleotide sequence ID" value="NZ_JACXJA010000016.1"/>
</dbReference>
<comment type="caution">
    <text evidence="2">The sequence shown here is derived from an EMBL/GenBank/DDBJ whole genome shotgun (WGS) entry which is preliminary data.</text>
</comment>
<name>A0A927C8A2_9BACL</name>